<dbReference type="InterPro" id="IPR010300">
    <property type="entry name" value="CDO_1"/>
</dbReference>
<feature type="compositionally biased region" description="Low complexity" evidence="4">
    <location>
        <begin position="50"/>
        <end position="62"/>
    </location>
</feature>
<dbReference type="Pfam" id="PF05995">
    <property type="entry name" value="CDO_I"/>
    <property type="match status" value="1"/>
</dbReference>
<feature type="compositionally biased region" description="Low complexity" evidence="4">
    <location>
        <begin position="1"/>
        <end position="15"/>
    </location>
</feature>
<feature type="binding site" evidence="3">
    <location>
        <position position="192"/>
    </location>
    <ligand>
        <name>Fe cation</name>
        <dbReference type="ChEBI" id="CHEBI:24875"/>
        <note>catalytic</note>
    </ligand>
</feature>
<dbReference type="EMBL" id="FMZC01000002">
    <property type="protein sequence ID" value="SDC45920.1"/>
    <property type="molecule type" value="Genomic_DNA"/>
</dbReference>
<evidence type="ECO:0000313" key="5">
    <source>
        <dbReference type="EMBL" id="SDC45920.1"/>
    </source>
</evidence>
<protein>
    <submittedName>
        <fullName evidence="5">Cysteine dioxygenase type I</fullName>
    </submittedName>
</protein>
<keyword evidence="6" id="KW-1185">Reference proteome</keyword>
<feature type="binding site" evidence="3">
    <location>
        <position position="194"/>
    </location>
    <ligand>
        <name>Fe cation</name>
        <dbReference type="ChEBI" id="CHEBI:24875"/>
        <note>catalytic</note>
    </ligand>
</feature>
<proteinExistence type="inferred from homology"/>
<keyword evidence="5" id="KW-0223">Dioxygenase</keyword>
<accession>A0A1G6LRP9</accession>
<evidence type="ECO:0000256" key="4">
    <source>
        <dbReference type="SAM" id="MobiDB-lite"/>
    </source>
</evidence>
<comment type="similarity">
    <text evidence="1">Belongs to the cysteine dioxygenase family.</text>
</comment>
<keyword evidence="5" id="KW-0560">Oxidoreductase</keyword>
<organism evidence="5 6">
    <name type="scientific">Paracidovorax valerianellae</name>
    <dbReference type="NCBI Taxonomy" id="187868"/>
    <lineage>
        <taxon>Bacteria</taxon>
        <taxon>Pseudomonadati</taxon>
        <taxon>Pseudomonadota</taxon>
        <taxon>Betaproteobacteria</taxon>
        <taxon>Burkholderiales</taxon>
        <taxon>Comamonadaceae</taxon>
        <taxon>Paracidovorax</taxon>
    </lineage>
</organism>
<dbReference type="CDD" id="cd10548">
    <property type="entry name" value="cupin_CDO"/>
    <property type="match status" value="1"/>
</dbReference>
<feature type="region of interest" description="Disordered" evidence="4">
    <location>
        <begin position="1"/>
        <end position="67"/>
    </location>
</feature>
<dbReference type="Proteomes" id="UP000198781">
    <property type="component" value="Unassembled WGS sequence"/>
</dbReference>
<feature type="binding site" evidence="3">
    <location>
        <position position="251"/>
    </location>
    <ligand>
        <name>Fe cation</name>
        <dbReference type="ChEBI" id="CHEBI:24875"/>
        <note>catalytic</note>
    </ligand>
</feature>
<keyword evidence="3" id="KW-0408">Iron</keyword>
<keyword evidence="3" id="KW-0479">Metal-binding</keyword>
<feature type="region of interest" description="Disordered" evidence="4">
    <location>
        <begin position="278"/>
        <end position="300"/>
    </location>
</feature>
<evidence type="ECO:0000256" key="1">
    <source>
        <dbReference type="ARBA" id="ARBA00006622"/>
    </source>
</evidence>
<dbReference type="SUPFAM" id="SSF51182">
    <property type="entry name" value="RmlC-like cupins"/>
    <property type="match status" value="1"/>
</dbReference>
<dbReference type="RefSeq" id="WP_175537656.1">
    <property type="nucleotide sequence ID" value="NZ_FMZC01000002.1"/>
</dbReference>
<evidence type="ECO:0000313" key="6">
    <source>
        <dbReference type="Proteomes" id="UP000198781"/>
    </source>
</evidence>
<evidence type="ECO:0000256" key="2">
    <source>
        <dbReference type="PIRSR" id="PIRSR610300-50"/>
    </source>
</evidence>
<gene>
    <name evidence="5" type="ORF">SAMN05192589_102240</name>
</gene>
<reference evidence="5 6" key="1">
    <citation type="submission" date="2016-10" db="EMBL/GenBank/DDBJ databases">
        <authorList>
            <person name="de Groot N.N."/>
        </authorList>
    </citation>
    <scope>NUCLEOTIDE SEQUENCE [LARGE SCALE GENOMIC DNA]</scope>
    <source>
        <strain evidence="5 6">DSM 16619</strain>
    </source>
</reference>
<dbReference type="AlphaFoldDB" id="A0A1G6LRP9"/>
<keyword evidence="2" id="KW-0883">Thioether bond</keyword>
<evidence type="ECO:0000256" key="3">
    <source>
        <dbReference type="PIRSR" id="PIRSR610300-51"/>
    </source>
</evidence>
<sequence>MTTSSIASPSRSSSPRTDRTDIADTASSAKRPAPANSQSANDARLDGLPARSSDASQASAAAKRPRIALPGADAKDIATREAALDKVYTAVSAQNQQKHIGNQKRLEAGIRSFLGQASVKADIAAGKDVRDCVAGALDGLLKEAQLSTDVYQPKSGELAGYGRYLLHSHAEAGESFCLQLFAFADGQKTPIHDHPNECASFVLKGNLWERLYSPTETPEGAPVPLAVKDKKNERLQGSMDGFGPTELGIPHSLKNTSGDIALSVHLYRDMDGLSDRQQIAAKTKFERAPKAPQPDAAAAE</sequence>
<dbReference type="GO" id="GO:0005506">
    <property type="term" value="F:iron ion binding"/>
    <property type="evidence" value="ECO:0007669"/>
    <property type="project" value="InterPro"/>
</dbReference>
<feature type="cross-link" description="3'-(S-cysteinyl)-tyrosine (Cys-Tyr)" evidence="2">
    <location>
        <begin position="198"/>
        <end position="267"/>
    </location>
</feature>
<dbReference type="InterPro" id="IPR011051">
    <property type="entry name" value="RmlC_Cupin_sf"/>
</dbReference>
<dbReference type="GO" id="GO:0016702">
    <property type="term" value="F:oxidoreductase activity, acting on single donors with incorporation of molecular oxygen, incorporation of two atoms of oxygen"/>
    <property type="evidence" value="ECO:0007669"/>
    <property type="project" value="InterPro"/>
</dbReference>
<dbReference type="Gene3D" id="2.60.120.10">
    <property type="entry name" value="Jelly Rolls"/>
    <property type="match status" value="1"/>
</dbReference>
<dbReference type="InterPro" id="IPR014710">
    <property type="entry name" value="RmlC-like_jellyroll"/>
</dbReference>
<name>A0A1G6LRP9_9BURK</name>